<organism evidence="3 4">
    <name type="scientific">Pilimelia anulata</name>
    <dbReference type="NCBI Taxonomy" id="53371"/>
    <lineage>
        <taxon>Bacteria</taxon>
        <taxon>Bacillati</taxon>
        <taxon>Actinomycetota</taxon>
        <taxon>Actinomycetes</taxon>
        <taxon>Micromonosporales</taxon>
        <taxon>Micromonosporaceae</taxon>
        <taxon>Pilimelia</taxon>
    </lineage>
</organism>
<proteinExistence type="inferred from homology"/>
<dbReference type="Gene3D" id="2.40.128.110">
    <property type="entry name" value="Lipid/polyisoprenoid-binding, YceI-like"/>
    <property type="match status" value="1"/>
</dbReference>
<feature type="domain" description="Lipid/polyisoprenoid-binding YceI-like" evidence="2">
    <location>
        <begin position="21"/>
        <end position="189"/>
    </location>
</feature>
<dbReference type="Proteomes" id="UP000649739">
    <property type="component" value="Unassembled WGS sequence"/>
</dbReference>
<dbReference type="RefSeq" id="WP_189169582.1">
    <property type="nucleotide sequence ID" value="NZ_BMQB01000003.1"/>
</dbReference>
<evidence type="ECO:0000313" key="4">
    <source>
        <dbReference type="Proteomes" id="UP000649739"/>
    </source>
</evidence>
<dbReference type="Pfam" id="PF04264">
    <property type="entry name" value="YceI"/>
    <property type="match status" value="1"/>
</dbReference>
<reference evidence="3" key="2">
    <citation type="submission" date="2020-09" db="EMBL/GenBank/DDBJ databases">
        <authorList>
            <person name="Sun Q."/>
            <person name="Ohkuma M."/>
        </authorList>
    </citation>
    <scope>NUCLEOTIDE SEQUENCE</scope>
    <source>
        <strain evidence="3">JCM 3090</strain>
    </source>
</reference>
<keyword evidence="4" id="KW-1185">Reference proteome</keyword>
<comment type="similarity">
    <text evidence="1">Belongs to the UPF0312 family.</text>
</comment>
<dbReference type="SUPFAM" id="SSF101874">
    <property type="entry name" value="YceI-like"/>
    <property type="match status" value="1"/>
</dbReference>
<sequence length="191" mass="20386">MTDVVETTRQWNGVTIPTAGTFALDPAHSRAGFVARHLMVSKVRGAFTQVSGTVTIAEEPAGSSVTADIPAASIDTGVADRDGHLRGADFLDAETYPELRFRSTGLRPTGGGEFVLAGELTIRDVTRPVELAVEFEGVARSPWGQEVIGFTATTEIDREDFGITWNQALETGGVLVGKQVKIEISAEAIRQ</sequence>
<dbReference type="PANTHER" id="PTHR34406:SF1">
    <property type="entry name" value="PROTEIN YCEI"/>
    <property type="match status" value="1"/>
</dbReference>
<evidence type="ECO:0000256" key="1">
    <source>
        <dbReference type="ARBA" id="ARBA00008812"/>
    </source>
</evidence>
<protein>
    <submittedName>
        <fullName evidence="3">Polyisoprenoid-binding protein</fullName>
    </submittedName>
</protein>
<dbReference type="SMART" id="SM00867">
    <property type="entry name" value="YceI"/>
    <property type="match status" value="1"/>
</dbReference>
<dbReference type="PANTHER" id="PTHR34406">
    <property type="entry name" value="PROTEIN YCEI"/>
    <property type="match status" value="1"/>
</dbReference>
<gene>
    <name evidence="3" type="ORF">GCM10010123_17680</name>
</gene>
<accession>A0A8J3B1M1</accession>
<name>A0A8J3B1M1_9ACTN</name>
<dbReference type="InterPro" id="IPR007372">
    <property type="entry name" value="Lipid/polyisoprenoid-bd_YceI"/>
</dbReference>
<reference evidence="3" key="1">
    <citation type="journal article" date="2014" name="Int. J. Syst. Evol. Microbiol.">
        <title>Complete genome sequence of Corynebacterium casei LMG S-19264T (=DSM 44701T), isolated from a smear-ripened cheese.</title>
        <authorList>
            <consortium name="US DOE Joint Genome Institute (JGI-PGF)"/>
            <person name="Walter F."/>
            <person name="Albersmeier A."/>
            <person name="Kalinowski J."/>
            <person name="Ruckert C."/>
        </authorList>
    </citation>
    <scope>NUCLEOTIDE SEQUENCE</scope>
    <source>
        <strain evidence="3">JCM 3090</strain>
    </source>
</reference>
<evidence type="ECO:0000313" key="3">
    <source>
        <dbReference type="EMBL" id="GGJ88539.1"/>
    </source>
</evidence>
<comment type="caution">
    <text evidence="3">The sequence shown here is derived from an EMBL/GenBank/DDBJ whole genome shotgun (WGS) entry which is preliminary data.</text>
</comment>
<evidence type="ECO:0000259" key="2">
    <source>
        <dbReference type="SMART" id="SM00867"/>
    </source>
</evidence>
<dbReference type="AlphaFoldDB" id="A0A8J3B1M1"/>
<dbReference type="InterPro" id="IPR036761">
    <property type="entry name" value="TTHA0802/YceI-like_sf"/>
</dbReference>
<dbReference type="EMBL" id="BMQB01000003">
    <property type="protein sequence ID" value="GGJ88539.1"/>
    <property type="molecule type" value="Genomic_DNA"/>
</dbReference>